<evidence type="ECO:0000313" key="1">
    <source>
        <dbReference type="EMBL" id="GIO41564.1"/>
    </source>
</evidence>
<evidence type="ECO:0000313" key="2">
    <source>
        <dbReference type="Proteomes" id="UP000678895"/>
    </source>
</evidence>
<accession>A0A919Y0P3</accession>
<keyword evidence="2" id="KW-1185">Reference proteome</keyword>
<dbReference type="RefSeq" id="WP_301625845.1">
    <property type="nucleotide sequence ID" value="NZ_BORS01000004.1"/>
</dbReference>
<proteinExistence type="predicted"/>
<reference evidence="1" key="1">
    <citation type="submission" date="2021-03" db="EMBL/GenBank/DDBJ databases">
        <title>Antimicrobial resistance genes in bacteria isolated from Japanese honey, and their potential for conferring macrolide and lincosamide resistance in the American foulbrood pathogen Paenibacillus larvae.</title>
        <authorList>
            <person name="Okamoto M."/>
            <person name="Kumagai M."/>
            <person name="Kanamori H."/>
            <person name="Takamatsu D."/>
        </authorList>
    </citation>
    <scope>NUCLEOTIDE SEQUENCE</scope>
    <source>
        <strain evidence="1">J41TS4</strain>
    </source>
</reference>
<sequence>MSEKENPNINSKLMEWFNRHGYQLEMKLGRKMNDANYFTRNSEYYIDQDSNKFREIDVISQFKEPTGLLNIFFVFECKSSKSNPYVLFTSKDTLNYRNKFLSFSYNSQLSREILTENYNEIENMPWLNKDGRIGYNLVQGFKDDQSSTYQAVTGVLKASKYTFDNIRISDGYNFVFPIILVEGELFECYLDEHYETKFESIQRGFLLEDISIGNSYSPCILVMRFDFLDSFLEEANKLTDDLTNLTKSKIVNALHNIRN</sequence>
<dbReference type="Proteomes" id="UP000678895">
    <property type="component" value="Unassembled WGS sequence"/>
</dbReference>
<gene>
    <name evidence="1" type="ORF">J41TS4_13220</name>
</gene>
<dbReference type="EMBL" id="BORS01000004">
    <property type="protein sequence ID" value="GIO41564.1"/>
    <property type="molecule type" value="Genomic_DNA"/>
</dbReference>
<protein>
    <submittedName>
        <fullName evidence="1">Uncharacterized protein</fullName>
    </submittedName>
</protein>
<comment type="caution">
    <text evidence="1">The sequence shown here is derived from an EMBL/GenBank/DDBJ whole genome shotgun (WGS) entry which is preliminary data.</text>
</comment>
<organism evidence="1 2">
    <name type="scientific">Paenibacillus apis</name>
    <dbReference type="NCBI Taxonomy" id="1792174"/>
    <lineage>
        <taxon>Bacteria</taxon>
        <taxon>Bacillati</taxon>
        <taxon>Bacillota</taxon>
        <taxon>Bacilli</taxon>
        <taxon>Bacillales</taxon>
        <taxon>Paenibacillaceae</taxon>
        <taxon>Paenibacillus</taxon>
    </lineage>
</organism>
<name>A0A919Y0P3_9BACL</name>
<dbReference type="AlphaFoldDB" id="A0A919Y0P3"/>